<comment type="subcellular location">
    <subcellularLocation>
        <location evidence="1">Cytoplasm</location>
    </subcellularLocation>
</comment>
<dbReference type="Pfam" id="PF03610">
    <property type="entry name" value="EIIA-man"/>
    <property type="match status" value="1"/>
</dbReference>
<dbReference type="EMBL" id="RHXB01000006">
    <property type="protein sequence ID" value="RSE26146.1"/>
    <property type="molecule type" value="Genomic_DNA"/>
</dbReference>
<dbReference type="PANTHER" id="PTHR33799:SF1">
    <property type="entry name" value="PTS SYSTEM MANNOSE-SPECIFIC EIIAB COMPONENT-RELATED"/>
    <property type="match status" value="1"/>
</dbReference>
<reference evidence="9 12" key="2">
    <citation type="submission" date="2023-10" db="EMBL/GenBank/DDBJ databases">
        <authorList>
            <person name="Dale J."/>
        </authorList>
    </citation>
    <scope>NUCLEOTIDE SEQUENCE [LARGE SCALE GENOMIC DNA]</scope>
    <source>
        <strain evidence="9 12">2023EL-00970</strain>
    </source>
</reference>
<dbReference type="PROSITE" id="PS51096">
    <property type="entry name" value="PTS_EIIA_TYPE_4"/>
    <property type="match status" value="1"/>
</dbReference>
<evidence type="ECO:0000256" key="4">
    <source>
        <dbReference type="ARBA" id="ARBA00022597"/>
    </source>
</evidence>
<organism evidence="10 11">
    <name type="scientific">Atlantibacter subterraneus</name>
    <dbReference type="NCBI Taxonomy" id="255519"/>
    <lineage>
        <taxon>Bacteria</taxon>
        <taxon>Pseudomonadati</taxon>
        <taxon>Pseudomonadota</taxon>
        <taxon>Gammaproteobacteria</taxon>
        <taxon>Enterobacterales</taxon>
        <taxon>Enterobacteriaceae</taxon>
        <taxon>Atlantibacter</taxon>
    </lineage>
</organism>
<keyword evidence="12" id="KW-1185">Reference proteome</keyword>
<evidence type="ECO:0000256" key="7">
    <source>
        <dbReference type="ARBA" id="ARBA00022777"/>
    </source>
</evidence>
<dbReference type="RefSeq" id="WP_125293633.1">
    <property type="nucleotide sequence ID" value="NZ_CP100494.1"/>
</dbReference>
<evidence type="ECO:0000256" key="5">
    <source>
        <dbReference type="ARBA" id="ARBA00022679"/>
    </source>
</evidence>
<proteinExistence type="predicted"/>
<dbReference type="CDD" id="cd00006">
    <property type="entry name" value="PTS_IIA_man"/>
    <property type="match status" value="1"/>
</dbReference>
<dbReference type="Proteomes" id="UP000275331">
    <property type="component" value="Unassembled WGS sequence"/>
</dbReference>
<dbReference type="InterPro" id="IPR033887">
    <property type="entry name" value="PTS_IIA_man"/>
</dbReference>
<keyword evidence="6" id="KW-0598">Phosphotransferase system</keyword>
<comment type="caution">
    <text evidence="10">The sequence shown here is derived from an EMBL/GenBank/DDBJ whole genome shotgun (WGS) entry which is preliminary data.</text>
</comment>
<dbReference type="Gene3D" id="3.40.50.510">
    <property type="entry name" value="Phosphotransferase system, mannose-type IIA component"/>
    <property type="match status" value="1"/>
</dbReference>
<evidence type="ECO:0000256" key="2">
    <source>
        <dbReference type="ARBA" id="ARBA00022448"/>
    </source>
</evidence>
<evidence type="ECO:0000313" key="10">
    <source>
        <dbReference type="EMBL" id="RSE26146.1"/>
    </source>
</evidence>
<keyword evidence="4 10" id="KW-0762">Sugar transport</keyword>
<reference evidence="10 11" key="1">
    <citation type="submission" date="2018-10" db="EMBL/GenBank/DDBJ databases">
        <title>Transmission dynamics of multidrug resistant bacteria on intensive care unit surfaces.</title>
        <authorList>
            <person name="D'Souza A.W."/>
            <person name="Potter R.F."/>
            <person name="Wallace M."/>
            <person name="Shupe A."/>
            <person name="Patel S."/>
            <person name="Sun S."/>
            <person name="Gul D."/>
            <person name="Kwon J.H."/>
            <person name="Andleeb S."/>
            <person name="Burnham C.-A.D."/>
            <person name="Dantas G."/>
        </authorList>
    </citation>
    <scope>NUCLEOTIDE SEQUENCE [LARGE SCALE GENOMIC DNA]</scope>
    <source>
        <strain evidence="10 11">AS_373</strain>
    </source>
</reference>
<protein>
    <submittedName>
        <fullName evidence="10">PTS sugar transporter subunit IIA</fullName>
    </submittedName>
</protein>
<dbReference type="InterPro" id="IPR051471">
    <property type="entry name" value="Bacterial_PTS_sugar_comp"/>
</dbReference>
<dbReference type="GO" id="GO:0016301">
    <property type="term" value="F:kinase activity"/>
    <property type="evidence" value="ECO:0007669"/>
    <property type="project" value="UniProtKB-KW"/>
</dbReference>
<keyword evidence="3" id="KW-0963">Cytoplasm</keyword>
<name>A0A3R9LNW5_9ENTR</name>
<feature type="domain" description="PTS EIIA type-4" evidence="8">
    <location>
        <begin position="1"/>
        <end position="124"/>
    </location>
</feature>
<dbReference type="GO" id="GO:0005737">
    <property type="term" value="C:cytoplasm"/>
    <property type="evidence" value="ECO:0007669"/>
    <property type="project" value="UniProtKB-SubCell"/>
</dbReference>
<evidence type="ECO:0000259" key="8">
    <source>
        <dbReference type="PROSITE" id="PS51096"/>
    </source>
</evidence>
<evidence type="ECO:0000313" key="12">
    <source>
        <dbReference type="Proteomes" id="UP001187066"/>
    </source>
</evidence>
<dbReference type="GO" id="GO:0016020">
    <property type="term" value="C:membrane"/>
    <property type="evidence" value="ECO:0007669"/>
    <property type="project" value="InterPro"/>
</dbReference>
<dbReference type="Proteomes" id="UP001187066">
    <property type="component" value="Unassembled WGS sequence"/>
</dbReference>
<evidence type="ECO:0000313" key="9">
    <source>
        <dbReference type="EMBL" id="MDV7025142.1"/>
    </source>
</evidence>
<dbReference type="InterPro" id="IPR004701">
    <property type="entry name" value="PTS_EIIA_man-typ"/>
</dbReference>
<dbReference type="GO" id="GO:0009401">
    <property type="term" value="P:phosphoenolpyruvate-dependent sugar phosphotransferase system"/>
    <property type="evidence" value="ECO:0007669"/>
    <property type="project" value="UniProtKB-KW"/>
</dbReference>
<sequence length="143" mass="16109">MLGWVIACHDDKAQCIMEQLEKRFGHIPQCRVVNYWHGIGTNMLSRMMCDALHHADSGDGVIFLTDCNGGAPYRVAALMSHKHDNCEVISGVTLNLLTELYPLRFCLSSRAFRHTIVERGGEGVSSLWHQQQKNPPFVLLHHA</sequence>
<keyword evidence="5" id="KW-0808">Transferase</keyword>
<gene>
    <name evidence="10" type="ORF">EGT71_11390</name>
    <name evidence="9" type="ORF">R4P48_21025</name>
</gene>
<dbReference type="InterPro" id="IPR036662">
    <property type="entry name" value="PTS_EIIA_man-typ_sf"/>
</dbReference>
<keyword evidence="7" id="KW-0418">Kinase</keyword>
<dbReference type="OrthoDB" id="3183705at2"/>
<evidence type="ECO:0000256" key="3">
    <source>
        <dbReference type="ARBA" id="ARBA00022490"/>
    </source>
</evidence>
<evidence type="ECO:0000256" key="6">
    <source>
        <dbReference type="ARBA" id="ARBA00022683"/>
    </source>
</evidence>
<dbReference type="GeneID" id="84666575"/>
<evidence type="ECO:0000313" key="11">
    <source>
        <dbReference type="Proteomes" id="UP000275331"/>
    </source>
</evidence>
<dbReference type="AlphaFoldDB" id="A0A3R9LNW5"/>
<keyword evidence="2" id="KW-0813">Transport</keyword>
<dbReference type="PANTHER" id="PTHR33799">
    <property type="entry name" value="PTS PERMEASE-RELATED-RELATED"/>
    <property type="match status" value="1"/>
</dbReference>
<dbReference type="SUPFAM" id="SSF53062">
    <property type="entry name" value="PTS system fructose IIA component-like"/>
    <property type="match status" value="1"/>
</dbReference>
<evidence type="ECO:0000256" key="1">
    <source>
        <dbReference type="ARBA" id="ARBA00004496"/>
    </source>
</evidence>
<dbReference type="EMBL" id="JAWLOF010000021">
    <property type="protein sequence ID" value="MDV7025142.1"/>
    <property type="molecule type" value="Genomic_DNA"/>
</dbReference>
<accession>A0A3R9LNW5</accession>